<dbReference type="SUPFAM" id="SSF56672">
    <property type="entry name" value="DNA/RNA polymerases"/>
    <property type="match status" value="1"/>
</dbReference>
<reference evidence="1 2" key="1">
    <citation type="submission" date="2019-01" db="EMBL/GenBank/DDBJ databases">
        <authorList>
            <person name="Sayadi A."/>
        </authorList>
    </citation>
    <scope>NUCLEOTIDE SEQUENCE [LARGE SCALE GENOMIC DNA]</scope>
</reference>
<name>A0A653C8D3_CALMS</name>
<evidence type="ECO:0000313" key="2">
    <source>
        <dbReference type="Proteomes" id="UP000410492"/>
    </source>
</evidence>
<organism evidence="1 2">
    <name type="scientific">Callosobruchus maculatus</name>
    <name type="common">Southern cowpea weevil</name>
    <name type="synonym">Pulse bruchid</name>
    <dbReference type="NCBI Taxonomy" id="64391"/>
    <lineage>
        <taxon>Eukaryota</taxon>
        <taxon>Metazoa</taxon>
        <taxon>Ecdysozoa</taxon>
        <taxon>Arthropoda</taxon>
        <taxon>Hexapoda</taxon>
        <taxon>Insecta</taxon>
        <taxon>Pterygota</taxon>
        <taxon>Neoptera</taxon>
        <taxon>Endopterygota</taxon>
        <taxon>Coleoptera</taxon>
        <taxon>Polyphaga</taxon>
        <taxon>Cucujiformia</taxon>
        <taxon>Chrysomeloidea</taxon>
        <taxon>Chrysomelidae</taxon>
        <taxon>Bruchinae</taxon>
        <taxon>Bruchini</taxon>
        <taxon>Callosobruchus</taxon>
    </lineage>
</organism>
<dbReference type="AlphaFoldDB" id="A0A653C8D3"/>
<dbReference type="EMBL" id="CAACVG010007194">
    <property type="protein sequence ID" value="VEN44115.1"/>
    <property type="molecule type" value="Genomic_DNA"/>
</dbReference>
<proteinExistence type="predicted"/>
<accession>A0A653C8D3</accession>
<protein>
    <recommendedName>
        <fullName evidence="3">Reverse transcriptase domain-containing protein</fullName>
    </recommendedName>
</protein>
<gene>
    <name evidence="1" type="ORF">CALMAC_LOCUS7030</name>
</gene>
<evidence type="ECO:0000313" key="1">
    <source>
        <dbReference type="EMBL" id="VEN44115.1"/>
    </source>
</evidence>
<dbReference type="Proteomes" id="UP000410492">
    <property type="component" value="Unassembled WGS sequence"/>
</dbReference>
<dbReference type="Gene3D" id="3.30.70.270">
    <property type="match status" value="1"/>
</dbReference>
<dbReference type="InterPro" id="IPR043502">
    <property type="entry name" value="DNA/RNA_pol_sf"/>
</dbReference>
<keyword evidence="2" id="KW-1185">Reference proteome</keyword>
<evidence type="ECO:0008006" key="3">
    <source>
        <dbReference type="Google" id="ProtNLM"/>
    </source>
</evidence>
<dbReference type="GO" id="GO:0071897">
    <property type="term" value="P:DNA biosynthetic process"/>
    <property type="evidence" value="ECO:0007669"/>
    <property type="project" value="UniProtKB-ARBA"/>
</dbReference>
<sequence>MKPVTQKLRSLGIVTIIYLDDLLILADSYKNAEENVKTALNLLRSLGNNIPSPRPLPWWLAGSQEGVRAEECSS</sequence>
<dbReference type="InterPro" id="IPR043128">
    <property type="entry name" value="Rev_trsase/Diguanyl_cyclase"/>
</dbReference>